<dbReference type="InterPro" id="IPR000979">
    <property type="entry name" value="Phosphodiesterase_MJ0936/Vps29"/>
</dbReference>
<reference evidence="5" key="1">
    <citation type="journal article" date="2020" name="mSystems">
        <title>Genome- and Community-Level Interaction Insights into Carbon Utilization and Element Cycling Functions of Hydrothermarchaeota in Hydrothermal Sediment.</title>
        <authorList>
            <person name="Zhou Z."/>
            <person name="Liu Y."/>
            <person name="Xu W."/>
            <person name="Pan J."/>
            <person name="Luo Z.H."/>
            <person name="Li M."/>
        </authorList>
    </citation>
    <scope>NUCLEOTIDE SEQUENCE [LARGE SCALE GENOMIC DNA]</scope>
    <source>
        <strain evidence="5">SpSt-604</strain>
        <strain evidence="4">SpSt-640</strain>
    </source>
</reference>
<organism evidence="5">
    <name type="scientific">Fervidobacterium pennivorans</name>
    <dbReference type="NCBI Taxonomy" id="93466"/>
    <lineage>
        <taxon>Bacteria</taxon>
        <taxon>Thermotogati</taxon>
        <taxon>Thermotogota</taxon>
        <taxon>Thermotogae</taxon>
        <taxon>Thermotogales</taxon>
        <taxon>Fervidobacteriaceae</taxon>
        <taxon>Fervidobacterium</taxon>
    </lineage>
</organism>
<dbReference type="AlphaFoldDB" id="A0A7C4VW67"/>
<comment type="cofactor">
    <cofactor evidence="2">
        <name>a divalent metal cation</name>
        <dbReference type="ChEBI" id="CHEBI:60240"/>
    </cofactor>
</comment>
<gene>
    <name evidence="5" type="ORF">ENT72_05785</name>
    <name evidence="4" type="ORF">ENU12_00680</name>
</gene>
<evidence type="ECO:0000259" key="3">
    <source>
        <dbReference type="Pfam" id="PF12850"/>
    </source>
</evidence>
<dbReference type="InterPro" id="IPR041802">
    <property type="entry name" value="MPP_YfcE"/>
</dbReference>
<comment type="caution">
    <text evidence="5">The sequence shown here is derived from an EMBL/GenBank/DDBJ whole genome shotgun (WGS) entry which is preliminary data.</text>
</comment>
<keyword evidence="2" id="KW-0479">Metal-binding</keyword>
<dbReference type="SUPFAM" id="SSF56300">
    <property type="entry name" value="Metallo-dependent phosphatases"/>
    <property type="match status" value="1"/>
</dbReference>
<evidence type="ECO:0000256" key="1">
    <source>
        <dbReference type="ARBA" id="ARBA00008950"/>
    </source>
</evidence>
<protein>
    <recommendedName>
        <fullName evidence="2">Phosphoesterase</fullName>
        <ecNumber evidence="2">3.1.4.-</ecNumber>
    </recommendedName>
</protein>
<dbReference type="EMBL" id="DTBH01000016">
    <property type="protein sequence ID" value="HGQ76452.1"/>
    <property type="molecule type" value="Genomic_DNA"/>
</dbReference>
<dbReference type="Gene3D" id="3.60.21.10">
    <property type="match status" value="1"/>
</dbReference>
<comment type="similarity">
    <text evidence="1 2">Belongs to the metallophosphoesterase superfamily. YfcE family.</text>
</comment>
<dbReference type="GO" id="GO:0046872">
    <property type="term" value="F:metal ion binding"/>
    <property type="evidence" value="ECO:0007669"/>
    <property type="project" value="UniProtKB-KW"/>
</dbReference>
<dbReference type="PANTHER" id="PTHR43165">
    <property type="entry name" value="METALLOPHOSPHOESTERASE"/>
    <property type="match status" value="1"/>
</dbReference>
<accession>A0A7C4VW67</accession>
<dbReference type="EMBL" id="DSZT01000182">
    <property type="protein sequence ID" value="HGU42405.1"/>
    <property type="molecule type" value="Genomic_DNA"/>
</dbReference>
<sequence length="172" mass="19966">MSTESNKKTSKHSQLWMIISDSHDNIPKIRKFIEVAKQREITHVFHLGDIVSPFMAPYFLLEGVKFIGIFGNNDGEKLFLMQKFQNKLHNQPYEMEESGFRIFLMHEPYALIPAIKSQLYDFVFYGHTHQIDIRKEGRTLVINPGESCGYLTGKATAVILNPETREYEIIEI</sequence>
<feature type="domain" description="Calcineurin-like phosphoesterase" evidence="3">
    <location>
        <begin position="17"/>
        <end position="163"/>
    </location>
</feature>
<dbReference type="Pfam" id="PF12850">
    <property type="entry name" value="Metallophos_2"/>
    <property type="match status" value="1"/>
</dbReference>
<name>A0A7C4VW67_FERPE</name>
<dbReference type="CDD" id="cd00841">
    <property type="entry name" value="MPP_YfcE"/>
    <property type="match status" value="1"/>
</dbReference>
<evidence type="ECO:0000256" key="2">
    <source>
        <dbReference type="RuleBase" id="RU362039"/>
    </source>
</evidence>
<dbReference type="PANTHER" id="PTHR43165:SF1">
    <property type="entry name" value="PHOSPHODIESTERASE MJ0936"/>
    <property type="match status" value="1"/>
</dbReference>
<evidence type="ECO:0000313" key="4">
    <source>
        <dbReference type="EMBL" id="HGQ76452.1"/>
    </source>
</evidence>
<dbReference type="EC" id="3.1.4.-" evidence="2"/>
<dbReference type="InterPro" id="IPR024654">
    <property type="entry name" value="Calcineurin-like_PHP_lpxH"/>
</dbReference>
<dbReference type="InterPro" id="IPR029052">
    <property type="entry name" value="Metallo-depent_PP-like"/>
</dbReference>
<dbReference type="GO" id="GO:0016787">
    <property type="term" value="F:hydrolase activity"/>
    <property type="evidence" value="ECO:0007669"/>
    <property type="project" value="UniProtKB-UniRule"/>
</dbReference>
<dbReference type="NCBIfam" id="TIGR00040">
    <property type="entry name" value="yfcE"/>
    <property type="match status" value="1"/>
</dbReference>
<evidence type="ECO:0000313" key="5">
    <source>
        <dbReference type="EMBL" id="HGU42405.1"/>
    </source>
</evidence>
<proteinExistence type="inferred from homology"/>
<dbReference type="OrthoDB" id="9800565at2"/>
<dbReference type="InterPro" id="IPR053193">
    <property type="entry name" value="MetalloPDE_YfcE-like"/>
</dbReference>